<gene>
    <name evidence="1" type="ORF">BJ138DRAFT_1106341</name>
</gene>
<keyword evidence="2" id="KW-1185">Reference proteome</keyword>
<comment type="caution">
    <text evidence="1">The sequence shown here is derived from an EMBL/GenBank/DDBJ whole genome shotgun (WGS) entry which is preliminary data.</text>
</comment>
<evidence type="ECO:0000313" key="2">
    <source>
        <dbReference type="Proteomes" id="UP000790377"/>
    </source>
</evidence>
<protein>
    <submittedName>
        <fullName evidence="1">Uncharacterized protein</fullName>
    </submittedName>
</protein>
<dbReference type="EMBL" id="MU268298">
    <property type="protein sequence ID" value="KAH7905003.1"/>
    <property type="molecule type" value="Genomic_DNA"/>
</dbReference>
<sequence>MDSDGYSLSVCGKRRSVQEAAERAVSESVNVRIGGCSLSGCGDRRSKLSASQSRSVSMDSPPGCKQWRSGLLASQPISISVDAHLLGTRSSGAGGQDALSGCKKQGSGRSAWEQVISKVVEIDLGGYAHPVGKKRGKGWSATAERAVSESVEVGLCGDSPPGRWVREAAERVVSELVRIHFNGTHSLVGERAVSESLEIELSEYSLSGCEERGYSQPWGKKWGRGESASQLRAMSTVTQVLTSWVREVVKRVVSWVREAAERAVMREEAQQEVSKSAEIDLEAHSPTGHGQRRSRQSVSQSRSMSAGTHYLGVNSSEAENQKISRDRTRWALTSCVREATEQAVSKSVEINLKGHSPTGCEQQRSKQSVSQSKSILLGTHSLGARSSEKAVSESREADLGGHSLPAVKEQCDGDFAWIFCSYLFSRPVPSVARLEGVGDSEAKR</sequence>
<proteinExistence type="predicted"/>
<accession>A0ACB7ZW50</accession>
<name>A0ACB7ZW50_9AGAM</name>
<reference evidence="1" key="1">
    <citation type="journal article" date="2021" name="New Phytol.">
        <title>Evolutionary innovations through gain and loss of genes in the ectomycorrhizal Boletales.</title>
        <authorList>
            <person name="Wu G."/>
            <person name="Miyauchi S."/>
            <person name="Morin E."/>
            <person name="Kuo A."/>
            <person name="Drula E."/>
            <person name="Varga T."/>
            <person name="Kohler A."/>
            <person name="Feng B."/>
            <person name="Cao Y."/>
            <person name="Lipzen A."/>
            <person name="Daum C."/>
            <person name="Hundley H."/>
            <person name="Pangilinan J."/>
            <person name="Johnson J."/>
            <person name="Barry K."/>
            <person name="LaButti K."/>
            <person name="Ng V."/>
            <person name="Ahrendt S."/>
            <person name="Min B."/>
            <person name="Choi I.G."/>
            <person name="Park H."/>
            <person name="Plett J.M."/>
            <person name="Magnuson J."/>
            <person name="Spatafora J.W."/>
            <person name="Nagy L.G."/>
            <person name="Henrissat B."/>
            <person name="Grigoriev I.V."/>
            <person name="Yang Z.L."/>
            <person name="Xu J."/>
            <person name="Martin F.M."/>
        </authorList>
    </citation>
    <scope>NUCLEOTIDE SEQUENCE</scope>
    <source>
        <strain evidence="1">ATCC 28755</strain>
    </source>
</reference>
<evidence type="ECO:0000313" key="1">
    <source>
        <dbReference type="EMBL" id="KAH7905003.1"/>
    </source>
</evidence>
<organism evidence="1 2">
    <name type="scientific">Hygrophoropsis aurantiaca</name>
    <dbReference type="NCBI Taxonomy" id="72124"/>
    <lineage>
        <taxon>Eukaryota</taxon>
        <taxon>Fungi</taxon>
        <taxon>Dikarya</taxon>
        <taxon>Basidiomycota</taxon>
        <taxon>Agaricomycotina</taxon>
        <taxon>Agaricomycetes</taxon>
        <taxon>Agaricomycetidae</taxon>
        <taxon>Boletales</taxon>
        <taxon>Coniophorineae</taxon>
        <taxon>Hygrophoropsidaceae</taxon>
        <taxon>Hygrophoropsis</taxon>
    </lineage>
</organism>
<dbReference type="Proteomes" id="UP000790377">
    <property type="component" value="Unassembled WGS sequence"/>
</dbReference>